<dbReference type="Gramene" id="OE9A086836T1">
    <property type="protein sequence ID" value="OE9A086836C1"/>
    <property type="gene ID" value="OE9A086836"/>
</dbReference>
<evidence type="ECO:0000259" key="2">
    <source>
        <dbReference type="PROSITE" id="PS50158"/>
    </source>
</evidence>
<name>A0A8S0TH77_OLEEU</name>
<keyword evidence="1" id="KW-0862">Zinc</keyword>
<gene>
    <name evidence="3" type="ORF">OLEA9_A086836</name>
</gene>
<dbReference type="AlphaFoldDB" id="A0A8S0TH77"/>
<dbReference type="SMART" id="SM00343">
    <property type="entry name" value="ZnF_C2HC"/>
    <property type="match status" value="2"/>
</dbReference>
<sequence length="319" mass="36146">MASNNDPQGSILDQIKEQTTNVEQIITSNNVQGTLVGALEEMAQHERVTRESTISIKMSEALSHDKITELIEKEWTSARQQAPATFWKDKENTYAQFMNKATKQVFIQFAGAKEVLKDLHAAIIPPDSEGVHLKRKDVRIVMASVPEAVSTEKVDATLKNMSTTKTRIGQIRAGKPYGQIRKMRSLMTGVNAEGFKLIFKEIGGAIPYNDNDKKIKIRLYPKIACKPWACRDCYYIGPNHNCQGKACTQCGNKGHQGKDCRTKTRYCTNCRKPGHRAKDSHCPIFVREIIKELKRMDIPLEYLESKTLRNQLIKMLSFK</sequence>
<evidence type="ECO:0000256" key="1">
    <source>
        <dbReference type="PROSITE-ProRule" id="PRU00047"/>
    </source>
</evidence>
<comment type="caution">
    <text evidence="3">The sequence shown here is derived from an EMBL/GenBank/DDBJ whole genome shotgun (WGS) entry which is preliminary data.</text>
</comment>
<dbReference type="PROSITE" id="PS50158">
    <property type="entry name" value="ZF_CCHC"/>
    <property type="match status" value="1"/>
</dbReference>
<dbReference type="GO" id="GO:0008270">
    <property type="term" value="F:zinc ion binding"/>
    <property type="evidence" value="ECO:0007669"/>
    <property type="project" value="UniProtKB-KW"/>
</dbReference>
<accession>A0A8S0TH77</accession>
<dbReference type="Pfam" id="PF00098">
    <property type="entry name" value="zf-CCHC"/>
    <property type="match status" value="1"/>
</dbReference>
<dbReference type="Proteomes" id="UP000594638">
    <property type="component" value="Unassembled WGS sequence"/>
</dbReference>
<dbReference type="EMBL" id="CACTIH010006670">
    <property type="protein sequence ID" value="CAA3004860.1"/>
    <property type="molecule type" value="Genomic_DNA"/>
</dbReference>
<proteinExistence type="predicted"/>
<keyword evidence="1" id="KW-0863">Zinc-finger</keyword>
<protein>
    <submittedName>
        <fullName evidence="3">Zf-CCHC domain-containing, partial</fullName>
    </submittedName>
</protein>
<dbReference type="GO" id="GO:0003676">
    <property type="term" value="F:nucleic acid binding"/>
    <property type="evidence" value="ECO:0007669"/>
    <property type="project" value="InterPro"/>
</dbReference>
<evidence type="ECO:0000313" key="3">
    <source>
        <dbReference type="EMBL" id="CAA3004860.1"/>
    </source>
</evidence>
<evidence type="ECO:0000313" key="4">
    <source>
        <dbReference type="Proteomes" id="UP000594638"/>
    </source>
</evidence>
<dbReference type="InterPro" id="IPR001878">
    <property type="entry name" value="Znf_CCHC"/>
</dbReference>
<keyword evidence="1" id="KW-0479">Metal-binding</keyword>
<keyword evidence="4" id="KW-1185">Reference proteome</keyword>
<organism evidence="3 4">
    <name type="scientific">Olea europaea subsp. europaea</name>
    <dbReference type="NCBI Taxonomy" id="158383"/>
    <lineage>
        <taxon>Eukaryota</taxon>
        <taxon>Viridiplantae</taxon>
        <taxon>Streptophyta</taxon>
        <taxon>Embryophyta</taxon>
        <taxon>Tracheophyta</taxon>
        <taxon>Spermatophyta</taxon>
        <taxon>Magnoliopsida</taxon>
        <taxon>eudicotyledons</taxon>
        <taxon>Gunneridae</taxon>
        <taxon>Pentapetalae</taxon>
        <taxon>asterids</taxon>
        <taxon>lamiids</taxon>
        <taxon>Lamiales</taxon>
        <taxon>Oleaceae</taxon>
        <taxon>Oleeae</taxon>
        <taxon>Olea</taxon>
    </lineage>
</organism>
<feature type="domain" description="CCHC-type" evidence="2">
    <location>
        <begin position="247"/>
        <end position="261"/>
    </location>
</feature>
<reference evidence="3 4" key="1">
    <citation type="submission" date="2019-12" db="EMBL/GenBank/DDBJ databases">
        <authorList>
            <person name="Alioto T."/>
            <person name="Alioto T."/>
            <person name="Gomez Garrido J."/>
        </authorList>
    </citation>
    <scope>NUCLEOTIDE SEQUENCE [LARGE SCALE GENOMIC DNA]</scope>
</reference>